<keyword evidence="3" id="KW-1185">Reference proteome</keyword>
<feature type="signal peptide" evidence="1">
    <location>
        <begin position="1"/>
        <end position="23"/>
    </location>
</feature>
<sequence>MAAGRVRRGLLPLPVGLGMLALAGCAPMPGQPTATAARRAVPVAELAARLPAEAAGFRRGATIALAQAGEEGRETAYRTLGRTAAGATVTLARLPGAAVPEGAEGPAVEAAFAALVQEATRPLPQQRLQDGPRFTLDGGLRCTETEGAYGRERVEGLLCAGGLGGGLLRLRVTMPQQDPAPADARAFASSILAALRVP</sequence>
<evidence type="ECO:0000256" key="1">
    <source>
        <dbReference type="SAM" id="SignalP"/>
    </source>
</evidence>
<comment type="caution">
    <text evidence="2">The sequence shown here is derived from an EMBL/GenBank/DDBJ whole genome shotgun (WGS) entry which is preliminary data.</text>
</comment>
<reference evidence="3" key="1">
    <citation type="journal article" date="2019" name="Int. J. Syst. Evol. Microbiol.">
        <title>The Global Catalogue of Microorganisms (GCM) 10K type strain sequencing project: providing services to taxonomists for standard genome sequencing and annotation.</title>
        <authorList>
            <consortium name="The Broad Institute Genomics Platform"/>
            <consortium name="The Broad Institute Genome Sequencing Center for Infectious Disease"/>
            <person name="Wu L."/>
            <person name="Ma J."/>
        </authorList>
    </citation>
    <scope>NUCLEOTIDE SEQUENCE [LARGE SCALE GENOMIC DNA]</scope>
    <source>
        <strain evidence="3">CECT 7131</strain>
    </source>
</reference>
<keyword evidence="1" id="KW-0732">Signal</keyword>
<dbReference type="EMBL" id="JAUFPN010000028">
    <property type="protein sequence ID" value="MDN3563371.1"/>
    <property type="molecule type" value="Genomic_DNA"/>
</dbReference>
<evidence type="ECO:0008006" key="4">
    <source>
        <dbReference type="Google" id="ProtNLM"/>
    </source>
</evidence>
<evidence type="ECO:0000313" key="2">
    <source>
        <dbReference type="EMBL" id="MDN3563371.1"/>
    </source>
</evidence>
<gene>
    <name evidence="2" type="ORF">QWZ14_03155</name>
</gene>
<protein>
    <recommendedName>
        <fullName evidence="4">DUF1795 domain-containing protein</fullName>
    </recommendedName>
</protein>
<dbReference type="PROSITE" id="PS51257">
    <property type="entry name" value="PROKAR_LIPOPROTEIN"/>
    <property type="match status" value="1"/>
</dbReference>
<feature type="chain" id="PRO_5047177891" description="DUF1795 domain-containing protein" evidence="1">
    <location>
        <begin position="24"/>
        <end position="198"/>
    </location>
</feature>
<organism evidence="2 3">
    <name type="scientific">Paeniroseomonas aquatica</name>
    <dbReference type="NCBI Taxonomy" id="373043"/>
    <lineage>
        <taxon>Bacteria</taxon>
        <taxon>Pseudomonadati</taxon>
        <taxon>Pseudomonadota</taxon>
        <taxon>Alphaproteobacteria</taxon>
        <taxon>Acetobacterales</taxon>
        <taxon>Acetobacteraceae</taxon>
        <taxon>Paeniroseomonas</taxon>
    </lineage>
</organism>
<dbReference type="Proteomes" id="UP001529369">
    <property type="component" value="Unassembled WGS sequence"/>
</dbReference>
<dbReference type="RefSeq" id="WP_290315114.1">
    <property type="nucleotide sequence ID" value="NZ_JAUFPN010000028.1"/>
</dbReference>
<proteinExistence type="predicted"/>
<accession>A0ABT8A185</accession>
<name>A0ABT8A185_9PROT</name>
<evidence type="ECO:0000313" key="3">
    <source>
        <dbReference type="Proteomes" id="UP001529369"/>
    </source>
</evidence>